<evidence type="ECO:0000313" key="4">
    <source>
        <dbReference type="Proteomes" id="UP001642540"/>
    </source>
</evidence>
<dbReference type="Gene3D" id="1.10.340.70">
    <property type="match status" value="1"/>
</dbReference>
<protein>
    <recommendedName>
        <fullName evidence="2">Integrase catalytic domain-containing protein</fullName>
    </recommendedName>
</protein>
<dbReference type="InterPro" id="IPR036397">
    <property type="entry name" value="RNaseH_sf"/>
</dbReference>
<feature type="compositionally biased region" description="Basic and acidic residues" evidence="1">
    <location>
        <begin position="462"/>
        <end position="471"/>
    </location>
</feature>
<reference evidence="3 4" key="1">
    <citation type="submission" date="2024-08" db="EMBL/GenBank/DDBJ databases">
        <authorList>
            <person name="Cucini C."/>
            <person name="Frati F."/>
        </authorList>
    </citation>
    <scope>NUCLEOTIDE SEQUENCE [LARGE SCALE GENOMIC DNA]</scope>
</reference>
<dbReference type="PANTHER" id="PTHR47331">
    <property type="entry name" value="PHD-TYPE DOMAIN-CONTAINING PROTEIN"/>
    <property type="match status" value="1"/>
</dbReference>
<dbReference type="PANTHER" id="PTHR47331:SF1">
    <property type="entry name" value="GAG-LIKE PROTEIN"/>
    <property type="match status" value="1"/>
</dbReference>
<keyword evidence="4" id="KW-1185">Reference proteome</keyword>
<dbReference type="Gene3D" id="3.30.420.10">
    <property type="entry name" value="Ribonuclease H-like superfamily/Ribonuclease H"/>
    <property type="match status" value="1"/>
</dbReference>
<sequence length="502" mass="57792">MLRAVANCLKTGALGLDVTNMAIGELKEAELHLVKILQENYFEGTNDTRFKQLDVFMDEKGHLRLRTRLLLGDFEDDFKTPLVLPAKGPIVEALIKSEHEKNSHAGVQTLTIILRERFWILHARRTIRGVITKCQECKRFDARKMNCNTPALPRERLHADIPFQVTGVDYFGPLFMKNGTKTWVALFTCAVYRAIHLELVSSMTTDAFISALRRFISRRGRPDIIFSDNGSNFVGCNNLFQEIDWKRVEKYGVCHRIAWRFNPPTAAWWGGWWERLVGVVKKCLRRVLGKSILTFEEMQTILCDVEAVVNQRPLTYVSENPTDLTPLSPYLFVVGHKTSHIPEADLVDGLSLNTRLKFLQRLRKDLRSRFRKEYLGQLRCWGQAKETRKLKVGDVVLVGQDNIKRIDWPLATIVQLFPGKDGKVRVVKVKTEKGDLLRPIQRIYPMEANNEQVAEEDCQTEEEQRGESKPDRRVEVITRYGRKVKIPQRFTMISVNSGKLLS</sequence>
<dbReference type="InterPro" id="IPR041588">
    <property type="entry name" value="Integrase_H2C2"/>
</dbReference>
<dbReference type="Pfam" id="PF18701">
    <property type="entry name" value="DUF5641"/>
    <property type="match status" value="1"/>
</dbReference>
<feature type="domain" description="Integrase catalytic" evidence="2">
    <location>
        <begin position="158"/>
        <end position="337"/>
    </location>
</feature>
<dbReference type="InterPro" id="IPR001584">
    <property type="entry name" value="Integrase_cat-core"/>
</dbReference>
<evidence type="ECO:0000313" key="3">
    <source>
        <dbReference type="EMBL" id="CAL8070399.1"/>
    </source>
</evidence>
<dbReference type="Proteomes" id="UP001642540">
    <property type="component" value="Unassembled WGS sequence"/>
</dbReference>
<dbReference type="InterPro" id="IPR012337">
    <property type="entry name" value="RNaseH-like_sf"/>
</dbReference>
<gene>
    <name evidence="3" type="ORF">ODALV1_LOCUS1221</name>
</gene>
<name>A0ABP1PKZ6_9HEXA</name>
<evidence type="ECO:0000256" key="1">
    <source>
        <dbReference type="SAM" id="MobiDB-lite"/>
    </source>
</evidence>
<organism evidence="3 4">
    <name type="scientific">Orchesella dallaii</name>
    <dbReference type="NCBI Taxonomy" id="48710"/>
    <lineage>
        <taxon>Eukaryota</taxon>
        <taxon>Metazoa</taxon>
        <taxon>Ecdysozoa</taxon>
        <taxon>Arthropoda</taxon>
        <taxon>Hexapoda</taxon>
        <taxon>Collembola</taxon>
        <taxon>Entomobryomorpha</taxon>
        <taxon>Entomobryoidea</taxon>
        <taxon>Orchesellidae</taxon>
        <taxon>Orchesellinae</taxon>
        <taxon>Orchesella</taxon>
    </lineage>
</organism>
<comment type="caution">
    <text evidence="3">The sequence shown here is derived from an EMBL/GenBank/DDBJ whole genome shotgun (WGS) entry which is preliminary data.</text>
</comment>
<feature type="region of interest" description="Disordered" evidence="1">
    <location>
        <begin position="451"/>
        <end position="471"/>
    </location>
</feature>
<dbReference type="InterPro" id="IPR040676">
    <property type="entry name" value="DUF5641"/>
</dbReference>
<accession>A0ABP1PKZ6</accession>
<dbReference type="Pfam" id="PF17921">
    <property type="entry name" value="Integrase_H2C2"/>
    <property type="match status" value="1"/>
</dbReference>
<proteinExistence type="predicted"/>
<dbReference type="PROSITE" id="PS50994">
    <property type="entry name" value="INTEGRASE"/>
    <property type="match status" value="1"/>
</dbReference>
<evidence type="ECO:0000259" key="2">
    <source>
        <dbReference type="PROSITE" id="PS50994"/>
    </source>
</evidence>
<dbReference type="EMBL" id="CAXLJM020000004">
    <property type="protein sequence ID" value="CAL8070399.1"/>
    <property type="molecule type" value="Genomic_DNA"/>
</dbReference>
<dbReference type="SUPFAM" id="SSF53098">
    <property type="entry name" value="Ribonuclease H-like"/>
    <property type="match status" value="1"/>
</dbReference>